<dbReference type="EMBL" id="JBHSAV010000057">
    <property type="protein sequence ID" value="MFC3977415.1"/>
    <property type="molecule type" value="Genomic_DNA"/>
</dbReference>
<feature type="transmembrane region" description="Helical" evidence="1">
    <location>
        <begin position="286"/>
        <end position="302"/>
    </location>
</feature>
<feature type="transmembrane region" description="Helical" evidence="1">
    <location>
        <begin position="250"/>
        <end position="274"/>
    </location>
</feature>
<evidence type="ECO:0008006" key="4">
    <source>
        <dbReference type="Google" id="ProtNLM"/>
    </source>
</evidence>
<feature type="transmembrane region" description="Helical" evidence="1">
    <location>
        <begin position="204"/>
        <end position="225"/>
    </location>
</feature>
<feature type="transmembrane region" description="Helical" evidence="1">
    <location>
        <begin position="308"/>
        <end position="328"/>
    </location>
</feature>
<reference evidence="3" key="1">
    <citation type="journal article" date="2019" name="Int. J. Syst. Evol. Microbiol.">
        <title>The Global Catalogue of Microorganisms (GCM) 10K type strain sequencing project: providing services to taxonomists for standard genome sequencing and annotation.</title>
        <authorList>
            <consortium name="The Broad Institute Genomics Platform"/>
            <consortium name="The Broad Institute Genome Sequencing Center for Infectious Disease"/>
            <person name="Wu L."/>
            <person name="Ma J."/>
        </authorList>
    </citation>
    <scope>NUCLEOTIDE SEQUENCE [LARGE SCALE GENOMIC DNA]</scope>
    <source>
        <strain evidence="3">CECT 8551</strain>
    </source>
</reference>
<evidence type="ECO:0000313" key="2">
    <source>
        <dbReference type="EMBL" id="MFC3977415.1"/>
    </source>
</evidence>
<keyword evidence="1" id="KW-1133">Transmembrane helix</keyword>
<accession>A0ABV8END3</accession>
<gene>
    <name evidence="2" type="ORF">ACFOUP_13595</name>
</gene>
<proteinExistence type="predicted"/>
<evidence type="ECO:0000256" key="1">
    <source>
        <dbReference type="SAM" id="Phobius"/>
    </source>
</evidence>
<feature type="transmembrane region" description="Helical" evidence="1">
    <location>
        <begin position="82"/>
        <end position="104"/>
    </location>
</feature>
<keyword evidence="1" id="KW-0472">Membrane</keyword>
<name>A0ABV8END3_9BACT</name>
<feature type="transmembrane region" description="Helical" evidence="1">
    <location>
        <begin position="12"/>
        <end position="35"/>
    </location>
</feature>
<feature type="transmembrane region" description="Helical" evidence="1">
    <location>
        <begin position="116"/>
        <end position="146"/>
    </location>
</feature>
<keyword evidence="1" id="KW-0812">Transmembrane</keyword>
<dbReference type="RefSeq" id="WP_241293384.1">
    <property type="nucleotide sequence ID" value="NZ_JAKZGR010000005.1"/>
</dbReference>
<comment type="caution">
    <text evidence="2">The sequence shown here is derived from an EMBL/GenBank/DDBJ whole genome shotgun (WGS) entry which is preliminary data.</text>
</comment>
<feature type="transmembrane region" description="Helical" evidence="1">
    <location>
        <begin position="166"/>
        <end position="192"/>
    </location>
</feature>
<sequence length="467" mass="53412">MLRFFKINDPFRLLGILVLLLVYSGIYFFVLAAPVTQPELIWMLVGERLADGYHMYTDVIDDTGPLSVGIYWMLHEIFGRSFLVYKILAFLIAIFQIVYINSLFIKYKSFDENTYIPAAVMLVLFHLSFDMLVLSPALMGGTFLVLALGQLFAQTVLQKEGSDSVLLAGVFGGIAACFHFPLVIFLPFMVVSGIAISGFTFRQFLLSLVGYFLPITLCALYYFWIDALPEFIFEYIFASRVVDVYPHVGFYSLLGIFALPILLAVLGYFVGIWFKVITVNQQKQRQLIFIYVIFAILSIFITNRRTPYQFVILIPGLTYLITQIFVFLTQRKALLIFTVILFLGVPLSGYLWLGFSKMSGVLNQYELKVEKQHAISKGKRVLVLGKDVAYYWEAKLATPYLNYKLSDRILRDFDDLADMAEVYQQFLSERPELVIDQEGTFPELLVRIPQLAEMYLAKGNGVYVLKK</sequence>
<feature type="transmembrane region" description="Helical" evidence="1">
    <location>
        <begin position="335"/>
        <end position="355"/>
    </location>
</feature>
<keyword evidence="3" id="KW-1185">Reference proteome</keyword>
<organism evidence="2 3">
    <name type="scientific">Belliella kenyensis</name>
    <dbReference type="NCBI Taxonomy" id="1472724"/>
    <lineage>
        <taxon>Bacteria</taxon>
        <taxon>Pseudomonadati</taxon>
        <taxon>Bacteroidota</taxon>
        <taxon>Cytophagia</taxon>
        <taxon>Cytophagales</taxon>
        <taxon>Cyclobacteriaceae</taxon>
        <taxon>Belliella</taxon>
    </lineage>
</organism>
<dbReference type="Proteomes" id="UP001595766">
    <property type="component" value="Unassembled WGS sequence"/>
</dbReference>
<evidence type="ECO:0000313" key="3">
    <source>
        <dbReference type="Proteomes" id="UP001595766"/>
    </source>
</evidence>
<protein>
    <recommendedName>
        <fullName evidence="4">Glycosyltransferase RgtA/B/C/D-like domain-containing protein</fullName>
    </recommendedName>
</protein>